<comment type="caution">
    <text evidence="2">The sequence shown here is derived from an EMBL/GenBank/DDBJ whole genome shotgun (WGS) entry which is preliminary data.</text>
</comment>
<evidence type="ECO:0000313" key="3">
    <source>
        <dbReference type="Proteomes" id="UP000799777"/>
    </source>
</evidence>
<gene>
    <name evidence="2" type="ORF">EK21DRAFT_88766</name>
</gene>
<sequence length="191" mass="20495">MFGSANDGFAECAYDEDSEERLWRESFGTVGMEGEEIPILQTLPTPVPRPPTILPPITQLEASFTNVSDNLSPCINCPSARTRRIKATKRPTSRVVGSVRSEPVDDDGDGVDEIMLEGTTGVGVADEDGDELGVAIGEDEDEAALEETPGLPDAEPGFTNIVDVSPESTLHPHTPYARHTVAVDSQKEHPP</sequence>
<accession>A0A9P4LKR2</accession>
<reference evidence="2" key="1">
    <citation type="journal article" date="2020" name="Stud. Mycol.">
        <title>101 Dothideomycetes genomes: a test case for predicting lifestyles and emergence of pathogens.</title>
        <authorList>
            <person name="Haridas S."/>
            <person name="Albert R."/>
            <person name="Binder M."/>
            <person name="Bloem J."/>
            <person name="Labutti K."/>
            <person name="Salamov A."/>
            <person name="Andreopoulos B."/>
            <person name="Baker S."/>
            <person name="Barry K."/>
            <person name="Bills G."/>
            <person name="Bluhm B."/>
            <person name="Cannon C."/>
            <person name="Castanera R."/>
            <person name="Culley D."/>
            <person name="Daum C."/>
            <person name="Ezra D."/>
            <person name="Gonzalez J."/>
            <person name="Henrissat B."/>
            <person name="Kuo A."/>
            <person name="Liang C."/>
            <person name="Lipzen A."/>
            <person name="Lutzoni F."/>
            <person name="Magnuson J."/>
            <person name="Mondo S."/>
            <person name="Nolan M."/>
            <person name="Ohm R."/>
            <person name="Pangilinan J."/>
            <person name="Park H.-J."/>
            <person name="Ramirez L."/>
            <person name="Alfaro M."/>
            <person name="Sun H."/>
            <person name="Tritt A."/>
            <person name="Yoshinaga Y."/>
            <person name="Zwiers L.-H."/>
            <person name="Turgeon B."/>
            <person name="Goodwin S."/>
            <person name="Spatafora J."/>
            <person name="Crous P."/>
            <person name="Grigoriev I."/>
        </authorList>
    </citation>
    <scope>NUCLEOTIDE SEQUENCE</scope>
    <source>
        <strain evidence="2">CBS 110217</strain>
    </source>
</reference>
<evidence type="ECO:0000313" key="2">
    <source>
        <dbReference type="EMBL" id="KAF2030646.1"/>
    </source>
</evidence>
<evidence type="ECO:0000256" key="1">
    <source>
        <dbReference type="SAM" id="MobiDB-lite"/>
    </source>
</evidence>
<feature type="region of interest" description="Disordered" evidence="1">
    <location>
        <begin position="165"/>
        <end position="191"/>
    </location>
</feature>
<organism evidence="2 3">
    <name type="scientific">Setomelanomma holmii</name>
    <dbReference type="NCBI Taxonomy" id="210430"/>
    <lineage>
        <taxon>Eukaryota</taxon>
        <taxon>Fungi</taxon>
        <taxon>Dikarya</taxon>
        <taxon>Ascomycota</taxon>
        <taxon>Pezizomycotina</taxon>
        <taxon>Dothideomycetes</taxon>
        <taxon>Pleosporomycetidae</taxon>
        <taxon>Pleosporales</taxon>
        <taxon>Pleosporineae</taxon>
        <taxon>Phaeosphaeriaceae</taxon>
        <taxon>Setomelanomma</taxon>
    </lineage>
</organism>
<name>A0A9P4LKR2_9PLEO</name>
<feature type="region of interest" description="Disordered" evidence="1">
    <location>
        <begin position="88"/>
        <end position="110"/>
    </location>
</feature>
<keyword evidence="3" id="KW-1185">Reference proteome</keyword>
<dbReference type="EMBL" id="ML978188">
    <property type="protein sequence ID" value="KAF2030646.1"/>
    <property type="molecule type" value="Genomic_DNA"/>
</dbReference>
<dbReference type="AlphaFoldDB" id="A0A9P4LKR2"/>
<proteinExistence type="predicted"/>
<protein>
    <submittedName>
        <fullName evidence="2">Uncharacterized protein</fullName>
    </submittedName>
</protein>
<dbReference type="Proteomes" id="UP000799777">
    <property type="component" value="Unassembled WGS sequence"/>
</dbReference>